<feature type="transmembrane region" description="Helical" evidence="3">
    <location>
        <begin position="204"/>
        <end position="224"/>
    </location>
</feature>
<feature type="transmembrane region" description="Helical" evidence="3">
    <location>
        <begin position="27"/>
        <end position="51"/>
    </location>
</feature>
<proteinExistence type="predicted"/>
<dbReference type="AlphaFoldDB" id="A0A4Q1K1R3"/>
<dbReference type="Pfam" id="PF03741">
    <property type="entry name" value="TerC"/>
    <property type="match status" value="1"/>
</dbReference>
<feature type="transmembrane region" description="Helical" evidence="3">
    <location>
        <begin position="172"/>
        <end position="192"/>
    </location>
</feature>
<keyword evidence="3" id="KW-0472">Membrane</keyword>
<feature type="transmembrane region" description="Helical" evidence="3">
    <location>
        <begin position="91"/>
        <end position="116"/>
    </location>
</feature>
<dbReference type="SMART" id="SM00369">
    <property type="entry name" value="LRR_TYP"/>
    <property type="match status" value="3"/>
</dbReference>
<evidence type="ECO:0000256" key="1">
    <source>
        <dbReference type="ARBA" id="ARBA00022614"/>
    </source>
</evidence>
<dbReference type="OrthoDB" id="9805314at2"/>
<protein>
    <recommendedName>
        <fullName evidence="4">Disease resistance R13L4/SHOC-2-like LRR domain-containing protein</fullName>
    </recommendedName>
</protein>
<feature type="transmembrane region" description="Helical" evidence="3">
    <location>
        <begin position="5"/>
        <end position="21"/>
    </location>
</feature>
<organism evidence="5 6">
    <name type="scientific">Flavobacterium amnicola</name>
    <dbReference type="NCBI Taxonomy" id="2506422"/>
    <lineage>
        <taxon>Bacteria</taxon>
        <taxon>Pseudomonadati</taxon>
        <taxon>Bacteroidota</taxon>
        <taxon>Flavobacteriia</taxon>
        <taxon>Flavobacteriales</taxon>
        <taxon>Flavobacteriaceae</taxon>
        <taxon>Flavobacterium</taxon>
    </lineage>
</organism>
<keyword evidence="3" id="KW-1133">Transmembrane helix</keyword>
<keyword evidence="1" id="KW-0433">Leucine-rich repeat</keyword>
<evidence type="ECO:0000256" key="3">
    <source>
        <dbReference type="SAM" id="Phobius"/>
    </source>
</evidence>
<dbReference type="SUPFAM" id="SSF52058">
    <property type="entry name" value="L domain-like"/>
    <property type="match status" value="1"/>
</dbReference>
<gene>
    <name evidence="5" type="ORF">EQG63_05775</name>
</gene>
<dbReference type="InterPro" id="IPR003591">
    <property type="entry name" value="Leu-rich_rpt_typical-subtyp"/>
</dbReference>
<dbReference type="InterPro" id="IPR055414">
    <property type="entry name" value="LRR_R13L4/SHOC2-like"/>
</dbReference>
<keyword evidence="6" id="KW-1185">Reference proteome</keyword>
<evidence type="ECO:0000313" key="6">
    <source>
        <dbReference type="Proteomes" id="UP000290283"/>
    </source>
</evidence>
<evidence type="ECO:0000259" key="4">
    <source>
        <dbReference type="Pfam" id="PF23598"/>
    </source>
</evidence>
<evidence type="ECO:0000256" key="2">
    <source>
        <dbReference type="ARBA" id="ARBA00022737"/>
    </source>
</evidence>
<dbReference type="PANTHER" id="PTHR48051">
    <property type="match status" value="1"/>
</dbReference>
<feature type="transmembrane region" description="Helical" evidence="3">
    <location>
        <begin position="63"/>
        <end position="85"/>
    </location>
</feature>
<dbReference type="PROSITE" id="PS51450">
    <property type="entry name" value="LRR"/>
    <property type="match status" value="2"/>
</dbReference>
<dbReference type="RefSeq" id="WP_129435410.1">
    <property type="nucleotide sequence ID" value="NZ_SBKO01000002.1"/>
</dbReference>
<evidence type="ECO:0000313" key="5">
    <source>
        <dbReference type="EMBL" id="RXR18953.1"/>
    </source>
</evidence>
<dbReference type="InterPro" id="IPR005496">
    <property type="entry name" value="Integral_membrane_TerC"/>
</dbReference>
<dbReference type="Pfam" id="PF00560">
    <property type="entry name" value="LRR_1"/>
    <property type="match status" value="1"/>
</dbReference>
<name>A0A4Q1K1R3_9FLAO</name>
<reference evidence="6" key="1">
    <citation type="submission" date="2019-01" db="EMBL/GenBank/DDBJ databases">
        <title>Cytophagaceae bacterium strain CAR-16.</title>
        <authorList>
            <person name="Chen W.-M."/>
        </authorList>
    </citation>
    <scope>NUCLEOTIDE SEQUENCE [LARGE SCALE GENOMIC DNA]</scope>
    <source>
        <strain evidence="6">LLJ-11</strain>
    </source>
</reference>
<dbReference type="EMBL" id="SBKO01000002">
    <property type="protein sequence ID" value="RXR18953.1"/>
    <property type="molecule type" value="Genomic_DNA"/>
</dbReference>
<dbReference type="PANTHER" id="PTHR48051:SF1">
    <property type="entry name" value="RAS SUPPRESSOR PROTEIN 1"/>
    <property type="match status" value="1"/>
</dbReference>
<dbReference type="SMART" id="SM00365">
    <property type="entry name" value="LRR_SD22"/>
    <property type="match status" value="3"/>
</dbReference>
<sequence length="453" mass="51847">MLNFHILIVILLYLRIINLNIKSMEVIVPLLSLIALEVILGIDNIIFISILADKLPQSQRNKLRYLGIGLAMIMRLALLALISWILKLDQILFTAFSVDFTGKGIILILGGLFLIYKSTKEIYHKTEEQNKSDIVVPKKANFKKLLLEVIILDLVFSIDSIITAVGMVNELWIMYAAVVITVIIMLIASKPISNFIHKHPSFKVLALCFLMIIGVSLLAEGFNFEIPKGYIYFSMAFAFFVDVVQMKTLKNVIPIVLIFMSTLSFSQETTFSTINEALKFPSNVKRLDLSNQKIDINTIDLSIYTNLEYLSLKNEHLKVLPSQIGTLKNLKVLDLSGNEFSQLPIEFKKLSNLEEIYLNEDKNIDLYQNIEILKVLPHLHIIHLENDNLKNLPSNFNELKHLETLYLNENKFKSIPKGIEGLDHLQYLNLEKNKIKMEDQNIQPLNFGLKIQF</sequence>
<dbReference type="GO" id="GO:0016020">
    <property type="term" value="C:membrane"/>
    <property type="evidence" value="ECO:0007669"/>
    <property type="project" value="InterPro"/>
</dbReference>
<dbReference type="InterPro" id="IPR032675">
    <property type="entry name" value="LRR_dom_sf"/>
</dbReference>
<feature type="transmembrane region" description="Helical" evidence="3">
    <location>
        <begin position="145"/>
        <end position="166"/>
    </location>
</feature>
<feature type="domain" description="Disease resistance R13L4/SHOC-2-like LRR" evidence="4">
    <location>
        <begin position="287"/>
        <end position="379"/>
    </location>
</feature>
<dbReference type="Pfam" id="PF23598">
    <property type="entry name" value="LRR_14"/>
    <property type="match status" value="1"/>
</dbReference>
<dbReference type="Gene3D" id="3.80.10.10">
    <property type="entry name" value="Ribonuclease Inhibitor"/>
    <property type="match status" value="1"/>
</dbReference>
<dbReference type="GO" id="GO:0005737">
    <property type="term" value="C:cytoplasm"/>
    <property type="evidence" value="ECO:0007669"/>
    <property type="project" value="TreeGrafter"/>
</dbReference>
<keyword evidence="3" id="KW-0812">Transmembrane</keyword>
<dbReference type="Proteomes" id="UP000290283">
    <property type="component" value="Unassembled WGS sequence"/>
</dbReference>
<keyword evidence="2" id="KW-0677">Repeat</keyword>
<dbReference type="InterPro" id="IPR001611">
    <property type="entry name" value="Leu-rich_rpt"/>
</dbReference>
<accession>A0A4Q1K1R3</accession>
<dbReference type="InterPro" id="IPR050216">
    <property type="entry name" value="LRR_domain-containing"/>
</dbReference>
<comment type="caution">
    <text evidence="5">The sequence shown here is derived from an EMBL/GenBank/DDBJ whole genome shotgun (WGS) entry which is preliminary data.</text>
</comment>